<evidence type="ECO:0000256" key="8">
    <source>
        <dbReference type="ARBA" id="ARBA00022741"/>
    </source>
</evidence>
<protein>
    <recommendedName>
        <fullName evidence="6 14">Adenylyl-sulfate kinase</fullName>
        <ecNumber evidence="5 14">2.7.1.25</ecNumber>
    </recommendedName>
    <alternativeName>
        <fullName evidence="12 14">APS kinase</fullName>
    </alternativeName>
    <alternativeName>
        <fullName evidence="13 14">ATP adenosine-5'-phosphosulfate 3'-phosphotransferase</fullName>
    </alternativeName>
    <alternativeName>
        <fullName evidence="11 14">Adenosine-5'-phosphosulfate kinase</fullName>
    </alternativeName>
</protein>
<evidence type="ECO:0000256" key="4">
    <source>
        <dbReference type="ARBA" id="ARBA00007008"/>
    </source>
</evidence>
<dbReference type="PANTHER" id="PTHR11055:SF63">
    <property type="entry name" value="ADENYLYL-SULFATE KINASE 1, CHLOROPLASTIC"/>
    <property type="match status" value="1"/>
</dbReference>
<dbReference type="GO" id="GO:0004020">
    <property type="term" value="F:adenylylsulfate kinase activity"/>
    <property type="evidence" value="ECO:0007669"/>
    <property type="project" value="UniProtKB-UniRule"/>
</dbReference>
<comment type="similarity">
    <text evidence="4 14 15">Belongs to the APS kinase family.</text>
</comment>
<dbReference type="UniPathway" id="UPA00140">
    <property type="reaction ID" value="UER00205"/>
</dbReference>
<dbReference type="InterPro" id="IPR059117">
    <property type="entry name" value="APS_kinase_dom"/>
</dbReference>
<evidence type="ECO:0000256" key="6">
    <source>
        <dbReference type="ARBA" id="ARBA00018163"/>
    </source>
</evidence>
<gene>
    <name evidence="14 17" type="primary">cysC</name>
    <name evidence="17" type="ORF">CKQ80_22495</name>
</gene>
<dbReference type="Gene3D" id="3.40.50.300">
    <property type="entry name" value="P-loop containing nucleotide triphosphate hydrolases"/>
    <property type="match status" value="1"/>
</dbReference>
<dbReference type="GO" id="GO:0070814">
    <property type="term" value="P:hydrogen sulfide biosynthetic process"/>
    <property type="evidence" value="ECO:0007669"/>
    <property type="project" value="UniProtKB-UniRule"/>
</dbReference>
<comment type="catalytic activity">
    <reaction evidence="1 14 15">
        <text>adenosine 5'-phosphosulfate + ATP = 3'-phosphoadenylyl sulfate + ADP + H(+)</text>
        <dbReference type="Rhea" id="RHEA:24152"/>
        <dbReference type="ChEBI" id="CHEBI:15378"/>
        <dbReference type="ChEBI" id="CHEBI:30616"/>
        <dbReference type="ChEBI" id="CHEBI:58243"/>
        <dbReference type="ChEBI" id="CHEBI:58339"/>
        <dbReference type="ChEBI" id="CHEBI:456216"/>
        <dbReference type="EC" id="2.7.1.25"/>
    </reaction>
</comment>
<organism evidence="17 18">
    <name type="scientific">Pseudomonas moraviensis</name>
    <dbReference type="NCBI Taxonomy" id="321662"/>
    <lineage>
        <taxon>Bacteria</taxon>
        <taxon>Pseudomonadati</taxon>
        <taxon>Pseudomonadota</taxon>
        <taxon>Gammaproteobacteria</taxon>
        <taxon>Pseudomonadales</taxon>
        <taxon>Pseudomonadaceae</taxon>
        <taxon>Pseudomonas</taxon>
    </lineage>
</organism>
<evidence type="ECO:0000256" key="10">
    <source>
        <dbReference type="ARBA" id="ARBA00022840"/>
    </source>
</evidence>
<evidence type="ECO:0000256" key="15">
    <source>
        <dbReference type="RuleBase" id="RU004347"/>
    </source>
</evidence>
<dbReference type="GO" id="GO:0000103">
    <property type="term" value="P:sulfate assimilation"/>
    <property type="evidence" value="ECO:0007669"/>
    <property type="project" value="UniProtKB-UniRule"/>
</dbReference>
<evidence type="ECO:0000256" key="1">
    <source>
        <dbReference type="ARBA" id="ARBA00001823"/>
    </source>
</evidence>
<dbReference type="RefSeq" id="WP_095668634.1">
    <property type="nucleotide sequence ID" value="NZ_NRSS01000003.1"/>
</dbReference>
<evidence type="ECO:0000313" key="18">
    <source>
        <dbReference type="Proteomes" id="UP000217830"/>
    </source>
</evidence>
<evidence type="ECO:0000256" key="14">
    <source>
        <dbReference type="HAMAP-Rule" id="MF_00065"/>
    </source>
</evidence>
<keyword evidence="10 14" id="KW-0067">ATP-binding</keyword>
<evidence type="ECO:0000256" key="7">
    <source>
        <dbReference type="ARBA" id="ARBA00022679"/>
    </source>
</evidence>
<dbReference type="SUPFAM" id="SSF52540">
    <property type="entry name" value="P-loop containing nucleoside triphosphate hydrolases"/>
    <property type="match status" value="1"/>
</dbReference>
<comment type="function">
    <text evidence="2 14 15">Catalyzes the synthesis of activated sulfate.</text>
</comment>
<dbReference type="InterPro" id="IPR027417">
    <property type="entry name" value="P-loop_NTPase"/>
</dbReference>
<evidence type="ECO:0000256" key="9">
    <source>
        <dbReference type="ARBA" id="ARBA00022777"/>
    </source>
</evidence>
<dbReference type="NCBIfam" id="TIGR00455">
    <property type="entry name" value="apsK"/>
    <property type="match status" value="1"/>
</dbReference>
<dbReference type="Pfam" id="PF01583">
    <property type="entry name" value="APS_kinase"/>
    <property type="match status" value="1"/>
</dbReference>
<evidence type="ECO:0000313" key="17">
    <source>
        <dbReference type="EMBL" id="PAW57952.1"/>
    </source>
</evidence>
<comment type="caution">
    <text evidence="17">The sequence shown here is derived from an EMBL/GenBank/DDBJ whole genome shotgun (WGS) entry which is preliminary data.</text>
</comment>
<evidence type="ECO:0000256" key="13">
    <source>
        <dbReference type="ARBA" id="ARBA00031464"/>
    </source>
</evidence>
<feature type="binding site" evidence="14">
    <location>
        <begin position="32"/>
        <end position="39"/>
    </location>
    <ligand>
        <name>ATP</name>
        <dbReference type="ChEBI" id="CHEBI:30616"/>
    </ligand>
</feature>
<accession>A0A2A2PR60</accession>
<dbReference type="AlphaFoldDB" id="A0A2A2PR60"/>
<dbReference type="PANTHER" id="PTHR11055">
    <property type="entry name" value="BIFUNCTIONAL 3'-PHOSPHOADENOSINE 5'-PHOSPHOSULFATE SYNTHASE"/>
    <property type="match status" value="1"/>
</dbReference>
<keyword evidence="9 14" id="KW-0418">Kinase</keyword>
<keyword evidence="8 14" id="KW-0547">Nucleotide-binding</keyword>
<keyword evidence="7 14" id="KW-0808">Transferase</keyword>
<reference evidence="17 18" key="1">
    <citation type="submission" date="2017-08" db="EMBL/GenBank/DDBJ databases">
        <title>Draft Genome Sequence of Pseudomonas moraviensis TYU6, isolated from Taxus cuspidata by using PacBio Single-Molecule Real-Time Technology.</title>
        <authorList>
            <person name="Baek K.-H."/>
            <person name="Mishra A.K."/>
        </authorList>
    </citation>
    <scope>NUCLEOTIDE SEQUENCE [LARGE SCALE GENOMIC DNA]</scope>
    <source>
        <strain evidence="17 18">TYU6</strain>
    </source>
</reference>
<sequence>MKPDLVFHPTVVTPTARAALKAQTPLVIWFTGLSGAGKSTIANGLEQALLTKGRHTFLLDGDNVRLGLCRDLGFSDKDREENIRRIAEVSKLFLDSGLITIASFISPFRQDRKIARDIIGAESFIEVFIDAPLLECEKRDPKGLYKKARAGSIKNFTGIDSIYEQPLSPEVHIDTFKNDVEQSVRIILDYLEQRASQ</sequence>
<dbReference type="FunFam" id="3.40.50.300:FF:000212">
    <property type="entry name" value="Adenylyl-sulfate kinase"/>
    <property type="match status" value="1"/>
</dbReference>
<evidence type="ECO:0000256" key="3">
    <source>
        <dbReference type="ARBA" id="ARBA00004806"/>
    </source>
</evidence>
<dbReference type="Proteomes" id="UP000217830">
    <property type="component" value="Unassembled WGS sequence"/>
</dbReference>
<keyword evidence="14" id="KW-0597">Phosphoprotein</keyword>
<dbReference type="EMBL" id="NRST01000001">
    <property type="protein sequence ID" value="PAW57952.1"/>
    <property type="molecule type" value="Genomic_DNA"/>
</dbReference>
<dbReference type="CDD" id="cd02027">
    <property type="entry name" value="APSK"/>
    <property type="match status" value="1"/>
</dbReference>
<evidence type="ECO:0000256" key="2">
    <source>
        <dbReference type="ARBA" id="ARBA00002632"/>
    </source>
</evidence>
<evidence type="ECO:0000256" key="11">
    <source>
        <dbReference type="ARBA" id="ARBA00029724"/>
    </source>
</evidence>
<proteinExistence type="inferred from homology"/>
<evidence type="ECO:0000259" key="16">
    <source>
        <dbReference type="Pfam" id="PF01583"/>
    </source>
</evidence>
<dbReference type="GO" id="GO:0005524">
    <property type="term" value="F:ATP binding"/>
    <property type="evidence" value="ECO:0007669"/>
    <property type="project" value="UniProtKB-UniRule"/>
</dbReference>
<evidence type="ECO:0000256" key="12">
    <source>
        <dbReference type="ARBA" id="ARBA00031393"/>
    </source>
</evidence>
<evidence type="ECO:0000256" key="5">
    <source>
        <dbReference type="ARBA" id="ARBA00012121"/>
    </source>
</evidence>
<dbReference type="HAMAP" id="MF_00065">
    <property type="entry name" value="Adenylyl_sulf_kinase"/>
    <property type="match status" value="1"/>
</dbReference>
<feature type="active site" description="Phosphoserine intermediate" evidence="14">
    <location>
        <position position="106"/>
    </location>
</feature>
<keyword evidence="18" id="KW-1185">Reference proteome</keyword>
<dbReference type="InterPro" id="IPR002891">
    <property type="entry name" value="APS"/>
</dbReference>
<dbReference type="NCBIfam" id="NF003013">
    <property type="entry name" value="PRK03846.1"/>
    <property type="match status" value="1"/>
</dbReference>
<feature type="domain" description="APS kinase" evidence="16">
    <location>
        <begin position="25"/>
        <end position="174"/>
    </location>
</feature>
<dbReference type="EC" id="2.7.1.25" evidence="5 14"/>
<name>A0A2A2PR60_9PSED</name>
<comment type="pathway">
    <text evidence="3 14 15">Sulfur metabolism; hydrogen sulfide biosynthesis; sulfite from sulfate: step 2/3.</text>
</comment>